<comment type="caution">
    <text evidence="6">The sequence shown here is derived from an EMBL/GenBank/DDBJ whole genome shotgun (WGS) entry which is preliminary data.</text>
</comment>
<evidence type="ECO:0000256" key="3">
    <source>
        <dbReference type="ARBA" id="ARBA00022837"/>
    </source>
</evidence>
<dbReference type="InterPro" id="IPR050230">
    <property type="entry name" value="CALM/Myosin/TropC-like"/>
</dbReference>
<feature type="domain" description="EF-hand" evidence="5">
    <location>
        <begin position="73"/>
        <end position="108"/>
    </location>
</feature>
<dbReference type="GO" id="GO:0016460">
    <property type="term" value="C:myosin II complex"/>
    <property type="evidence" value="ECO:0007669"/>
    <property type="project" value="TreeGrafter"/>
</dbReference>
<evidence type="ECO:0000313" key="7">
    <source>
        <dbReference type="Proteomes" id="UP000023152"/>
    </source>
</evidence>
<dbReference type="InterPro" id="IPR011992">
    <property type="entry name" value="EF-hand-dom_pair"/>
</dbReference>
<dbReference type="PANTHER" id="PTHR23048:SF0">
    <property type="entry name" value="CALMODULIN LIKE 3"/>
    <property type="match status" value="1"/>
</dbReference>
<keyword evidence="2" id="KW-0677">Repeat</keyword>
<feature type="compositionally biased region" description="Polar residues" evidence="4">
    <location>
        <begin position="21"/>
        <end position="30"/>
    </location>
</feature>
<dbReference type="PANTHER" id="PTHR23048">
    <property type="entry name" value="MYOSIN LIGHT CHAIN 1, 3"/>
    <property type="match status" value="1"/>
</dbReference>
<keyword evidence="3" id="KW-0106">Calcium</keyword>
<dbReference type="PROSITE" id="PS00303">
    <property type="entry name" value="S100_CABP"/>
    <property type="match status" value="1"/>
</dbReference>
<feature type="compositionally biased region" description="Basic and acidic residues" evidence="4">
    <location>
        <begin position="31"/>
        <end position="43"/>
    </location>
</feature>
<dbReference type="EMBL" id="ASPP01020676">
    <property type="protein sequence ID" value="ETO13322.1"/>
    <property type="molecule type" value="Genomic_DNA"/>
</dbReference>
<evidence type="ECO:0000259" key="5">
    <source>
        <dbReference type="PROSITE" id="PS50222"/>
    </source>
</evidence>
<feature type="compositionally biased region" description="Polar residues" evidence="4">
    <location>
        <begin position="45"/>
        <end position="54"/>
    </location>
</feature>
<feature type="domain" description="EF-hand" evidence="5">
    <location>
        <begin position="182"/>
        <end position="217"/>
    </location>
</feature>
<proteinExistence type="predicted"/>
<dbReference type="AlphaFoldDB" id="X6MIQ3"/>
<gene>
    <name evidence="6" type="ORF">RFI_24053</name>
</gene>
<keyword evidence="7" id="KW-1185">Reference proteome</keyword>
<dbReference type="Gene3D" id="1.10.238.10">
    <property type="entry name" value="EF-hand"/>
    <property type="match status" value="2"/>
</dbReference>
<evidence type="ECO:0000256" key="2">
    <source>
        <dbReference type="ARBA" id="ARBA00022737"/>
    </source>
</evidence>
<feature type="region of interest" description="Disordered" evidence="4">
    <location>
        <begin position="18"/>
        <end position="71"/>
    </location>
</feature>
<evidence type="ECO:0000256" key="4">
    <source>
        <dbReference type="SAM" id="MobiDB-lite"/>
    </source>
</evidence>
<dbReference type="InterPro" id="IPR018247">
    <property type="entry name" value="EF_Hand_1_Ca_BS"/>
</dbReference>
<dbReference type="CDD" id="cd00051">
    <property type="entry name" value="EFh"/>
    <property type="match status" value="2"/>
</dbReference>
<name>X6MIQ3_RETFI</name>
<dbReference type="SUPFAM" id="SSF47473">
    <property type="entry name" value="EF-hand"/>
    <property type="match status" value="1"/>
</dbReference>
<evidence type="ECO:0000313" key="6">
    <source>
        <dbReference type="EMBL" id="ETO13322.1"/>
    </source>
</evidence>
<evidence type="ECO:0000256" key="1">
    <source>
        <dbReference type="ARBA" id="ARBA00020786"/>
    </source>
</evidence>
<dbReference type="PROSITE" id="PS50222">
    <property type="entry name" value="EF_HAND_2"/>
    <property type="match status" value="4"/>
</dbReference>
<dbReference type="Pfam" id="PF13499">
    <property type="entry name" value="EF-hand_7"/>
    <property type="match status" value="2"/>
</dbReference>
<feature type="domain" description="EF-hand" evidence="5">
    <location>
        <begin position="146"/>
        <end position="181"/>
    </location>
</feature>
<dbReference type="InterPro" id="IPR001751">
    <property type="entry name" value="S100/CaBP7/8-like_CS"/>
</dbReference>
<feature type="domain" description="EF-hand" evidence="5">
    <location>
        <begin position="109"/>
        <end position="144"/>
    </location>
</feature>
<dbReference type="SMART" id="SM00054">
    <property type="entry name" value="EFh"/>
    <property type="match status" value="4"/>
</dbReference>
<dbReference type="FunFam" id="1.10.238.10:FF:000527">
    <property type="entry name" value="Calmodulin-3"/>
    <property type="match status" value="1"/>
</dbReference>
<protein>
    <recommendedName>
        <fullName evidence="1">Calmodulin</fullName>
    </recommendedName>
</protein>
<dbReference type="InterPro" id="IPR002048">
    <property type="entry name" value="EF_hand_dom"/>
</dbReference>
<dbReference type="PROSITE" id="PS00018">
    <property type="entry name" value="EF_HAND_1"/>
    <property type="match status" value="2"/>
</dbReference>
<accession>X6MIQ3</accession>
<dbReference type="Proteomes" id="UP000023152">
    <property type="component" value="Unassembled WGS sequence"/>
</dbReference>
<reference evidence="6 7" key="1">
    <citation type="journal article" date="2013" name="Curr. Biol.">
        <title>The Genome of the Foraminiferan Reticulomyxa filosa.</title>
        <authorList>
            <person name="Glockner G."/>
            <person name="Hulsmann N."/>
            <person name="Schleicher M."/>
            <person name="Noegel A.A."/>
            <person name="Eichinger L."/>
            <person name="Gallinger C."/>
            <person name="Pawlowski J."/>
            <person name="Sierra R."/>
            <person name="Euteneuer U."/>
            <person name="Pillet L."/>
            <person name="Moustafa A."/>
            <person name="Platzer M."/>
            <person name="Groth M."/>
            <person name="Szafranski K."/>
            <person name="Schliwa M."/>
        </authorList>
    </citation>
    <scope>NUCLEOTIDE SEQUENCE [LARGE SCALE GENOMIC DNA]</scope>
</reference>
<sequence length="227" mass="26282">MLFSAKKKIKNRIERVMSLLPGNTNQQPLSDSRKKINRQKEAKMSTPQTSTVKTNEVKSKRKTGRRKSQLDKQELRQLKEAFTFFDHDNDGGISTQEIGHVMKTVGLEITDEELKDIMNDLDEDRDGHMNFDEFVLMMDRRMSVASQLDELKATFTFFDKNGDGKIDFDELKQVLTILGEQVSDKDVHDLIKEADTNGYGYIDFEEFIKIMTANEDEHIKKLLLLKK</sequence>
<organism evidence="6 7">
    <name type="scientific">Reticulomyxa filosa</name>
    <dbReference type="NCBI Taxonomy" id="46433"/>
    <lineage>
        <taxon>Eukaryota</taxon>
        <taxon>Sar</taxon>
        <taxon>Rhizaria</taxon>
        <taxon>Retaria</taxon>
        <taxon>Foraminifera</taxon>
        <taxon>Monothalamids</taxon>
        <taxon>Reticulomyxidae</taxon>
        <taxon>Reticulomyxa</taxon>
    </lineage>
</organism>
<dbReference type="GO" id="GO:0005509">
    <property type="term" value="F:calcium ion binding"/>
    <property type="evidence" value="ECO:0007669"/>
    <property type="project" value="InterPro"/>
</dbReference>
<dbReference type="OrthoDB" id="26525at2759"/>